<keyword evidence="1 10" id="KW-0540">Nuclease</keyword>
<evidence type="ECO:0000256" key="8">
    <source>
        <dbReference type="ARBA" id="ARBA00023211"/>
    </source>
</evidence>
<evidence type="ECO:0000256" key="9">
    <source>
        <dbReference type="ARBA" id="ARBA00038592"/>
    </source>
</evidence>
<comment type="subunit">
    <text evidence="9 10">Homodimer, forms a heterotetramer with a Cas2 homodimer.</text>
</comment>
<dbReference type="AlphaFoldDB" id="A0A2U8W3I0"/>
<evidence type="ECO:0000256" key="4">
    <source>
        <dbReference type="ARBA" id="ARBA00022801"/>
    </source>
</evidence>
<keyword evidence="12" id="KW-1185">Reference proteome</keyword>
<keyword evidence="2 10" id="KW-0479">Metal-binding</keyword>
<dbReference type="GO" id="GO:0043571">
    <property type="term" value="P:maintenance of CRISPR repeat elements"/>
    <property type="evidence" value="ECO:0007669"/>
    <property type="project" value="UniProtKB-UniRule"/>
</dbReference>
<feature type="binding site" evidence="10">
    <location>
        <position position="209"/>
    </location>
    <ligand>
        <name>Mn(2+)</name>
        <dbReference type="ChEBI" id="CHEBI:29035"/>
    </ligand>
</feature>
<keyword evidence="7 10" id="KW-0238">DNA-binding</keyword>
<dbReference type="KEGG" id="mets:DK389_08765"/>
<evidence type="ECO:0000256" key="7">
    <source>
        <dbReference type="ARBA" id="ARBA00023125"/>
    </source>
</evidence>
<protein>
    <recommendedName>
        <fullName evidence="10">CRISPR-associated endonuclease Cas1</fullName>
        <ecNumber evidence="10">3.1.-.-</ecNumber>
    </recommendedName>
</protein>
<dbReference type="PANTHER" id="PTHR34353:SF2">
    <property type="entry name" value="CRISPR-ASSOCIATED ENDONUCLEASE CAS1 1"/>
    <property type="match status" value="1"/>
</dbReference>
<sequence length="363" mass="40110">MVRRDRSQMSSIKAVDWQQRSSFWLEKTPSPVTPKRRERSTDTLILCGHGISLRVENGSLAIKNGFTHYPQEQETFRYFRGDLTRPVRIIVLDGSGHLTFDVLDWLADQDVPLLRISWTGDVVTVAGGSGYSADREKVAWQRATRDDECARVAFATALIREKVENCQQALQAVIPASEARDAAIDTLARVSATLTGNVVTTVAKLRGMEGVAAAAYFGAWQGVPLQWKTCKRRPFPDTWLTLGSRSSQRQSKLAKNRHATHPINAMLNYGYAVAIGQVKLTALADGYDPTFGIMHHEYRDGPAFALDLVEPIRPLVDRAIISFALANELHPADFAIKPNGCCRLNPQLARSVLQAVGQSAALN</sequence>
<dbReference type="HAMAP" id="MF_01470">
    <property type="entry name" value="Cas1"/>
    <property type="match status" value="1"/>
</dbReference>
<dbReference type="Proteomes" id="UP000245926">
    <property type="component" value="Chromosome"/>
</dbReference>
<dbReference type="PANTHER" id="PTHR34353">
    <property type="entry name" value="CRISPR-ASSOCIATED ENDONUCLEASE CAS1 1"/>
    <property type="match status" value="1"/>
</dbReference>
<proteinExistence type="inferred from homology"/>
<name>A0A2U8W3I0_9HYPH</name>
<keyword evidence="3 10" id="KW-0255">Endonuclease</keyword>
<dbReference type="EC" id="3.1.-.-" evidence="10"/>
<dbReference type="InterPro" id="IPR050646">
    <property type="entry name" value="Cas1"/>
</dbReference>
<feature type="binding site" evidence="10">
    <location>
        <position position="310"/>
    </location>
    <ligand>
        <name>Mn(2+)</name>
        <dbReference type="ChEBI" id="CHEBI:29035"/>
    </ligand>
</feature>
<dbReference type="GO" id="GO:0046872">
    <property type="term" value="F:metal ion binding"/>
    <property type="evidence" value="ECO:0007669"/>
    <property type="project" value="UniProtKB-UniRule"/>
</dbReference>
<dbReference type="GO" id="GO:0016787">
    <property type="term" value="F:hydrolase activity"/>
    <property type="evidence" value="ECO:0007669"/>
    <property type="project" value="UniProtKB-KW"/>
</dbReference>
<dbReference type="CDD" id="cd09634">
    <property type="entry name" value="Cas1_I-II-III"/>
    <property type="match status" value="1"/>
</dbReference>
<evidence type="ECO:0000256" key="5">
    <source>
        <dbReference type="ARBA" id="ARBA00022842"/>
    </source>
</evidence>
<comment type="similarity">
    <text evidence="10">Belongs to the CRISPR-associated endonuclease Cas1 family.</text>
</comment>
<evidence type="ECO:0000256" key="10">
    <source>
        <dbReference type="HAMAP-Rule" id="MF_01470"/>
    </source>
</evidence>
<dbReference type="OrthoDB" id="9803119at2"/>
<comment type="function">
    <text evidence="10">CRISPR (clustered regularly interspaced short palindromic repeat), is an adaptive immune system that provides protection against mobile genetic elements (viruses, transposable elements and conjugative plasmids). CRISPR clusters contain spacers, sequences complementary to antecedent mobile elements, and target invading nucleic acids. CRISPR clusters are transcribed and processed into CRISPR RNA (crRNA). Acts as a dsDNA endonuclease. Involved in the integration of spacer DNA into the CRISPR cassette.</text>
</comment>
<keyword evidence="5 10" id="KW-0460">Magnesium</keyword>
<feature type="binding site" evidence="10">
    <location>
        <position position="295"/>
    </location>
    <ligand>
        <name>Mn(2+)</name>
        <dbReference type="ChEBI" id="CHEBI:29035"/>
    </ligand>
</feature>
<keyword evidence="4 10" id="KW-0378">Hydrolase</keyword>
<dbReference type="Pfam" id="PF01867">
    <property type="entry name" value="Cas_Cas1"/>
    <property type="match status" value="1"/>
</dbReference>
<evidence type="ECO:0000256" key="2">
    <source>
        <dbReference type="ARBA" id="ARBA00022723"/>
    </source>
</evidence>
<dbReference type="NCBIfam" id="TIGR00287">
    <property type="entry name" value="cas1"/>
    <property type="match status" value="1"/>
</dbReference>
<gene>
    <name evidence="10 11" type="primary">cas1</name>
    <name evidence="11" type="ORF">DK389_08765</name>
</gene>
<dbReference type="Gene3D" id="1.20.120.920">
    <property type="entry name" value="CRISPR-associated endonuclease Cas1, C-terminal domain"/>
    <property type="match status" value="1"/>
</dbReference>
<dbReference type="EMBL" id="CP029550">
    <property type="protein sequence ID" value="AWN40607.1"/>
    <property type="molecule type" value="Genomic_DNA"/>
</dbReference>
<evidence type="ECO:0000313" key="11">
    <source>
        <dbReference type="EMBL" id="AWN40607.1"/>
    </source>
</evidence>
<keyword evidence="8 10" id="KW-0464">Manganese</keyword>
<keyword evidence="6 10" id="KW-0051">Antiviral defense</keyword>
<organism evidence="11 12">
    <name type="scientific">Methylobacterium durans</name>
    <dbReference type="NCBI Taxonomy" id="2202825"/>
    <lineage>
        <taxon>Bacteria</taxon>
        <taxon>Pseudomonadati</taxon>
        <taxon>Pseudomonadota</taxon>
        <taxon>Alphaproteobacteria</taxon>
        <taxon>Hyphomicrobiales</taxon>
        <taxon>Methylobacteriaceae</taxon>
        <taxon>Methylobacterium</taxon>
    </lineage>
</organism>
<dbReference type="GO" id="GO:0004519">
    <property type="term" value="F:endonuclease activity"/>
    <property type="evidence" value="ECO:0007669"/>
    <property type="project" value="UniProtKB-UniRule"/>
</dbReference>
<reference evidence="12" key="1">
    <citation type="submission" date="2018-05" db="EMBL/GenBank/DDBJ databases">
        <title>Complete Genome Sequence of Methylobacterium sp. 17SD2-17.</title>
        <authorList>
            <person name="Srinivasan S."/>
        </authorList>
    </citation>
    <scope>NUCLEOTIDE SEQUENCE [LARGE SCALE GENOMIC DNA]</scope>
    <source>
        <strain evidence="12">17SD2-17</strain>
    </source>
</reference>
<evidence type="ECO:0000256" key="3">
    <source>
        <dbReference type="ARBA" id="ARBA00022759"/>
    </source>
</evidence>
<dbReference type="GO" id="GO:0003677">
    <property type="term" value="F:DNA binding"/>
    <property type="evidence" value="ECO:0007669"/>
    <property type="project" value="UniProtKB-KW"/>
</dbReference>
<dbReference type="GO" id="GO:0051607">
    <property type="term" value="P:defense response to virus"/>
    <property type="evidence" value="ECO:0007669"/>
    <property type="project" value="UniProtKB-UniRule"/>
</dbReference>
<dbReference type="InterPro" id="IPR042206">
    <property type="entry name" value="CRISPR-assoc_Cas1_C"/>
</dbReference>
<comment type="cofactor">
    <cofactor evidence="10">
        <name>Mg(2+)</name>
        <dbReference type="ChEBI" id="CHEBI:18420"/>
    </cofactor>
    <cofactor evidence="10">
        <name>Mn(2+)</name>
        <dbReference type="ChEBI" id="CHEBI:29035"/>
    </cofactor>
</comment>
<evidence type="ECO:0000313" key="12">
    <source>
        <dbReference type="Proteomes" id="UP000245926"/>
    </source>
</evidence>
<dbReference type="InterPro" id="IPR002729">
    <property type="entry name" value="CRISPR-assoc_Cas1"/>
</dbReference>
<evidence type="ECO:0000256" key="1">
    <source>
        <dbReference type="ARBA" id="ARBA00022722"/>
    </source>
</evidence>
<evidence type="ECO:0000256" key="6">
    <source>
        <dbReference type="ARBA" id="ARBA00023118"/>
    </source>
</evidence>
<accession>A0A2U8W3I0</accession>